<dbReference type="WBParaSite" id="nRc.2.0.1.t37783-RA">
    <property type="protein sequence ID" value="nRc.2.0.1.t37783-RA"/>
    <property type="gene ID" value="nRc.2.0.1.g37783"/>
</dbReference>
<evidence type="ECO:0000256" key="1">
    <source>
        <dbReference type="SAM" id="MobiDB-lite"/>
    </source>
</evidence>
<feature type="compositionally biased region" description="Polar residues" evidence="1">
    <location>
        <begin position="54"/>
        <end position="67"/>
    </location>
</feature>
<dbReference type="Proteomes" id="UP000887565">
    <property type="component" value="Unplaced"/>
</dbReference>
<evidence type="ECO:0000313" key="2">
    <source>
        <dbReference type="Proteomes" id="UP000887565"/>
    </source>
</evidence>
<protein>
    <submittedName>
        <fullName evidence="3">Uncharacterized protein</fullName>
    </submittedName>
</protein>
<feature type="compositionally biased region" description="Basic and acidic residues" evidence="1">
    <location>
        <begin position="12"/>
        <end position="53"/>
    </location>
</feature>
<sequence length="67" mass="7993">MHKQNNKWNKIKINDCKAKSDGKTKYQHDGNHVTLEKIEQHKQDDEQQSKENSSEIQGPQRQTDWEM</sequence>
<proteinExistence type="predicted"/>
<name>A0A915KG35_ROMCU</name>
<accession>A0A915KG35</accession>
<keyword evidence="2" id="KW-1185">Reference proteome</keyword>
<organism evidence="2 3">
    <name type="scientific">Romanomermis culicivorax</name>
    <name type="common">Nematode worm</name>
    <dbReference type="NCBI Taxonomy" id="13658"/>
    <lineage>
        <taxon>Eukaryota</taxon>
        <taxon>Metazoa</taxon>
        <taxon>Ecdysozoa</taxon>
        <taxon>Nematoda</taxon>
        <taxon>Enoplea</taxon>
        <taxon>Dorylaimia</taxon>
        <taxon>Mermithida</taxon>
        <taxon>Mermithoidea</taxon>
        <taxon>Mermithidae</taxon>
        <taxon>Romanomermis</taxon>
    </lineage>
</organism>
<feature type="region of interest" description="Disordered" evidence="1">
    <location>
        <begin position="1"/>
        <end position="67"/>
    </location>
</feature>
<evidence type="ECO:0000313" key="3">
    <source>
        <dbReference type="WBParaSite" id="nRc.2.0.1.t37783-RA"/>
    </source>
</evidence>
<dbReference type="AlphaFoldDB" id="A0A915KG35"/>
<reference evidence="3" key="1">
    <citation type="submission" date="2022-11" db="UniProtKB">
        <authorList>
            <consortium name="WormBaseParasite"/>
        </authorList>
    </citation>
    <scope>IDENTIFICATION</scope>
</reference>